<evidence type="ECO:0000256" key="1">
    <source>
        <dbReference type="ARBA" id="ARBA00004604"/>
    </source>
</evidence>
<evidence type="ECO:0000256" key="3">
    <source>
        <dbReference type="ARBA" id="ARBA00022491"/>
    </source>
</evidence>
<dbReference type="GO" id="GO:0005730">
    <property type="term" value="C:nucleolus"/>
    <property type="evidence" value="ECO:0007669"/>
    <property type="project" value="UniProtKB-SubCell"/>
</dbReference>
<protein>
    <recommendedName>
        <fullName evidence="10">Nucleoplasmin-like domain-containing protein</fullName>
    </recommendedName>
</protein>
<dbReference type="Pfam" id="PF17800">
    <property type="entry name" value="NPL"/>
    <property type="match status" value="1"/>
</dbReference>
<evidence type="ECO:0000256" key="5">
    <source>
        <dbReference type="ARBA" id="ARBA00022853"/>
    </source>
</evidence>
<comment type="subcellular location">
    <subcellularLocation>
        <location evidence="1">Nucleus</location>
        <location evidence="1">Nucleolus</location>
    </subcellularLocation>
</comment>
<keyword evidence="5" id="KW-0156">Chromatin regulator</keyword>
<evidence type="ECO:0000256" key="6">
    <source>
        <dbReference type="ARBA" id="ARBA00023015"/>
    </source>
</evidence>
<reference evidence="11" key="1">
    <citation type="submission" date="2020-07" db="EMBL/GenBank/DDBJ databases">
        <authorList>
            <person name="Lin J."/>
        </authorList>
    </citation>
    <scope>NUCLEOTIDE SEQUENCE</scope>
</reference>
<keyword evidence="7" id="KW-0804">Transcription</keyword>
<dbReference type="AlphaFoldDB" id="A0A6V7QXK5"/>
<dbReference type="EMBL" id="CAJEUB010000059">
    <property type="protein sequence ID" value="CAD1847688.1"/>
    <property type="molecule type" value="Genomic_DNA"/>
</dbReference>
<accession>A0A6V7QXK5</accession>
<evidence type="ECO:0000256" key="4">
    <source>
        <dbReference type="ARBA" id="ARBA00022801"/>
    </source>
</evidence>
<keyword evidence="6" id="KW-0805">Transcription regulation</keyword>
<dbReference type="FunFam" id="2.60.120.340:FF:000004">
    <property type="entry name" value="Histone deacetylase HDT1"/>
    <property type="match status" value="1"/>
</dbReference>
<feature type="compositionally biased region" description="Acidic residues" evidence="9">
    <location>
        <begin position="169"/>
        <end position="201"/>
    </location>
</feature>
<evidence type="ECO:0000256" key="7">
    <source>
        <dbReference type="ARBA" id="ARBA00023163"/>
    </source>
</evidence>
<organism evidence="11">
    <name type="scientific">Ananas comosus var. bracteatus</name>
    <name type="common">red pineapple</name>
    <dbReference type="NCBI Taxonomy" id="296719"/>
    <lineage>
        <taxon>Eukaryota</taxon>
        <taxon>Viridiplantae</taxon>
        <taxon>Streptophyta</taxon>
        <taxon>Embryophyta</taxon>
        <taxon>Tracheophyta</taxon>
        <taxon>Spermatophyta</taxon>
        <taxon>Magnoliopsida</taxon>
        <taxon>Liliopsida</taxon>
        <taxon>Poales</taxon>
        <taxon>Bromeliaceae</taxon>
        <taxon>Bromelioideae</taxon>
        <taxon>Ananas</taxon>
    </lineage>
</organism>
<keyword evidence="8" id="KW-0539">Nucleus</keyword>
<dbReference type="Gene3D" id="2.60.120.340">
    <property type="entry name" value="Nucleoplasmin core domain"/>
    <property type="match status" value="1"/>
</dbReference>
<feature type="compositionally biased region" description="Acidic residues" evidence="9">
    <location>
        <begin position="208"/>
        <end position="224"/>
    </location>
</feature>
<feature type="region of interest" description="Disordered" evidence="9">
    <location>
        <begin position="148"/>
        <end position="240"/>
    </location>
</feature>
<comment type="similarity">
    <text evidence="2">Belongs to the histone deacetylase HD2 family.</text>
</comment>
<evidence type="ECO:0000256" key="2">
    <source>
        <dbReference type="ARBA" id="ARBA00006673"/>
    </source>
</evidence>
<sequence length="270" mass="30554">MQMESWAVEVKPGETFKCDPQRDNYVYLMQASLGNSKKEGAENVQIFLKFGDLNLVIGTLSAEKWPQILYNLLFEKKFELSHNSKNASVFFFGQKTLPLDASEYPFFQFHSYLFCFLNFAVNSASADDNDVQAGQIANVVEHETRKLKQEEADEIVELEKPSYPKNLDASEESGEDSSEEYSSEEYSSEGDSFGEYDSEEDSQLRNDSEDEEEIDENESSEEDAAITSKLDNRSKRLSPREQSALYAAVVQKRGSLPSEASEKAKRSNAK</sequence>
<evidence type="ECO:0000256" key="9">
    <source>
        <dbReference type="SAM" id="MobiDB-lite"/>
    </source>
</evidence>
<dbReference type="GO" id="GO:0006325">
    <property type="term" value="P:chromatin organization"/>
    <property type="evidence" value="ECO:0007669"/>
    <property type="project" value="UniProtKB-KW"/>
</dbReference>
<keyword evidence="4" id="KW-0378">Hydrolase</keyword>
<evidence type="ECO:0000256" key="8">
    <source>
        <dbReference type="ARBA" id="ARBA00023242"/>
    </source>
</evidence>
<feature type="domain" description="Nucleoplasmin-like" evidence="10">
    <location>
        <begin position="6"/>
        <end position="93"/>
    </location>
</feature>
<dbReference type="GO" id="GO:0016787">
    <property type="term" value="F:hydrolase activity"/>
    <property type="evidence" value="ECO:0007669"/>
    <property type="project" value="UniProtKB-KW"/>
</dbReference>
<evidence type="ECO:0000259" key="10">
    <source>
        <dbReference type="Pfam" id="PF17800"/>
    </source>
</evidence>
<proteinExistence type="inferred from homology"/>
<dbReference type="InterPro" id="IPR041232">
    <property type="entry name" value="NPL"/>
</dbReference>
<name>A0A6V7QXK5_ANACO</name>
<keyword evidence="3" id="KW-0678">Repressor</keyword>
<gene>
    <name evidence="11" type="ORF">CB5_LOCUS30899</name>
</gene>
<evidence type="ECO:0000313" key="11">
    <source>
        <dbReference type="EMBL" id="CAD1847688.1"/>
    </source>
</evidence>